<feature type="domain" description="Type II/III secretion system secretin-like" evidence="7">
    <location>
        <begin position="510"/>
        <end position="675"/>
    </location>
</feature>
<dbReference type="PANTHER" id="PTHR30332">
    <property type="entry name" value="PROBABLE GENERAL SECRETION PATHWAY PROTEIN D"/>
    <property type="match status" value="1"/>
</dbReference>
<keyword evidence="5" id="KW-0813">Transport</keyword>
<evidence type="ECO:0000256" key="5">
    <source>
        <dbReference type="RuleBase" id="RU004004"/>
    </source>
</evidence>
<feature type="domain" description="NolW-like" evidence="8">
    <location>
        <begin position="366"/>
        <end position="450"/>
    </location>
</feature>
<gene>
    <name evidence="9" type="ORF">E5162_10525</name>
</gene>
<proteinExistence type="inferred from homology"/>
<dbReference type="PRINTS" id="PR01032">
    <property type="entry name" value="PHAGEIV"/>
</dbReference>
<dbReference type="InterPro" id="IPR038591">
    <property type="entry name" value="NolW-like_sf"/>
</dbReference>
<dbReference type="AlphaFoldDB" id="A0A4S2H8D6"/>
<dbReference type="InterPro" id="IPR050810">
    <property type="entry name" value="Bact_Secretion_Sys_Channel"/>
</dbReference>
<name>A0A4S2H8D6_9PROT</name>
<feature type="region of interest" description="Disordered" evidence="6">
    <location>
        <begin position="700"/>
        <end position="729"/>
    </location>
</feature>
<comment type="similarity">
    <text evidence="4">Belongs to the bacterial secretin family.</text>
</comment>
<evidence type="ECO:0000256" key="1">
    <source>
        <dbReference type="ARBA" id="ARBA00004370"/>
    </source>
</evidence>
<comment type="subcellular location">
    <subcellularLocation>
        <location evidence="5">Cell outer membrane</location>
    </subcellularLocation>
    <subcellularLocation>
        <location evidence="1">Membrane</location>
    </subcellularLocation>
</comment>
<evidence type="ECO:0000256" key="2">
    <source>
        <dbReference type="ARBA" id="ARBA00022729"/>
    </source>
</evidence>
<comment type="caution">
    <text evidence="9">The sequence shown here is derived from an EMBL/GenBank/DDBJ whole genome shotgun (WGS) entry which is preliminary data.</text>
</comment>
<feature type="region of interest" description="Disordered" evidence="6">
    <location>
        <begin position="392"/>
        <end position="416"/>
    </location>
</feature>
<evidence type="ECO:0000259" key="8">
    <source>
        <dbReference type="Pfam" id="PF03958"/>
    </source>
</evidence>
<organism evidence="9 10">
    <name type="scientific">Marinicauda pacifica</name>
    <dbReference type="NCBI Taxonomy" id="1133559"/>
    <lineage>
        <taxon>Bacteria</taxon>
        <taxon>Pseudomonadati</taxon>
        <taxon>Pseudomonadota</taxon>
        <taxon>Alphaproteobacteria</taxon>
        <taxon>Maricaulales</taxon>
        <taxon>Maricaulaceae</taxon>
        <taxon>Marinicauda</taxon>
    </lineage>
</organism>
<feature type="domain" description="NolW-like" evidence="8">
    <location>
        <begin position="217"/>
        <end position="276"/>
    </location>
</feature>
<dbReference type="GO" id="GO:0015627">
    <property type="term" value="C:type II protein secretion system complex"/>
    <property type="evidence" value="ECO:0007669"/>
    <property type="project" value="TreeGrafter"/>
</dbReference>
<dbReference type="PRINTS" id="PR00811">
    <property type="entry name" value="BCTERIALGSPD"/>
</dbReference>
<sequence length="729" mass="77829">MGQRGGLMPFREWRTTGMIKASRYAAAAIAILATGCTTQSGQGTGAEWLQLGEALTRPGTATPPTDDRLMEDEASPEREGRVERRVVPYINPGSQTPLPGGESPELPTGTVNVTLPPQPLPSFINTVFGEILEQPFSMGPSVAENQALISLRSVREMEAATFLSLVEEALKDYGVGVIYEDGLYRLVEVSELRARMPRFVNARARAEVPSGLRPVIQFVQLTAINAGDMQTILEQAFPDRSQLTIRSTPLTNSLVISGLADDVNAAMAIVDEMDELRQAGRQVITYSPTSWEASELAQSIQEILTLEGFSIGVGVSAPRALTLLPLDFTNQLMIFAPERSQATYVLSLAQQLDREAYRGEAQAAHVYDVQNAEAETLAGIVSAVVSGRGNAGSAGAAAEGGGEDGQAASGPANTGDLTVDQEGNRIIFYGTYEEYDAIESLLRRLDTPIPEVLIEVTIAEVTLTDGSSYGLDIVFDSEIAPGFAATLNSSGGFSAVVDTGQVTIDGQASADNNQINVLSTPRVVTRSGATASVQVGNEVPIITTQRASDSQSGGTTDFLQQVQYRSTGILLSVEPRVYSGNRIDLTISQELSAAQPNESSEISSPIISNRSLVSQLSLQDGQTAVLGGLIENRFTRNNTGIPFLKDVPILGAPFRNEALTSTRTMLVVLVTPFILDSRDDRQQVVDALVGALNYNFGNMQGRGRTLTPPSEPLEIRPAGGANYLQDPDS</sequence>
<feature type="region of interest" description="Disordered" evidence="6">
    <location>
        <begin position="56"/>
        <end position="81"/>
    </location>
</feature>
<dbReference type="EMBL" id="SRXV01000003">
    <property type="protein sequence ID" value="TGY92094.1"/>
    <property type="molecule type" value="Genomic_DNA"/>
</dbReference>
<accession>A0A4S2H8D6</accession>
<evidence type="ECO:0000256" key="3">
    <source>
        <dbReference type="ARBA" id="ARBA00023136"/>
    </source>
</evidence>
<dbReference type="Proteomes" id="UP000305451">
    <property type="component" value="Unassembled WGS sequence"/>
</dbReference>
<evidence type="ECO:0000313" key="9">
    <source>
        <dbReference type="EMBL" id="TGY92094.1"/>
    </source>
</evidence>
<keyword evidence="2" id="KW-0732">Signal</keyword>
<evidence type="ECO:0000256" key="6">
    <source>
        <dbReference type="SAM" id="MobiDB-lite"/>
    </source>
</evidence>
<dbReference type="InterPro" id="IPR005644">
    <property type="entry name" value="NolW-like"/>
</dbReference>
<dbReference type="GO" id="GO:0009306">
    <property type="term" value="P:protein secretion"/>
    <property type="evidence" value="ECO:0007669"/>
    <property type="project" value="InterPro"/>
</dbReference>
<reference evidence="9 10" key="1">
    <citation type="journal article" date="2013" name="Int. J. Syst. Evol. Microbiol.">
        <title>Marinicauda pacifica gen. nov., sp. nov., a prosthecate alphaproteobacterium of the family Hyphomonadaceae isolated from deep seawater.</title>
        <authorList>
            <person name="Zhang X.Y."/>
            <person name="Li G.W."/>
            <person name="Wang C.S."/>
            <person name="Zhang Y.J."/>
            <person name="Xu X.W."/>
            <person name="Li H."/>
            <person name="Liu A."/>
            <person name="Liu C."/>
            <person name="Xie B.B."/>
            <person name="Qin Q.L."/>
            <person name="Xu Z."/>
            <person name="Chen X.L."/>
            <person name="Zhou B.C."/>
            <person name="Zhang Y.Z."/>
        </authorList>
    </citation>
    <scope>NUCLEOTIDE SEQUENCE [LARGE SCALE GENOMIC DNA]</scope>
    <source>
        <strain evidence="9 10">P-1 km-3</strain>
    </source>
</reference>
<evidence type="ECO:0000313" key="10">
    <source>
        <dbReference type="Proteomes" id="UP000305451"/>
    </source>
</evidence>
<evidence type="ECO:0000256" key="4">
    <source>
        <dbReference type="RuleBase" id="RU004003"/>
    </source>
</evidence>
<dbReference type="Pfam" id="PF00263">
    <property type="entry name" value="Secretin"/>
    <property type="match status" value="1"/>
</dbReference>
<dbReference type="InterPro" id="IPR004846">
    <property type="entry name" value="T2SS/T3SS_dom"/>
</dbReference>
<protein>
    <recommendedName>
        <fullName evidence="11">NolW-like domain-containing protein</fullName>
    </recommendedName>
</protein>
<dbReference type="PANTHER" id="PTHR30332:SF25">
    <property type="entry name" value="SECRETIN XPSD"/>
    <property type="match status" value="1"/>
</dbReference>
<keyword evidence="3" id="KW-0472">Membrane</keyword>
<dbReference type="InterPro" id="IPR001775">
    <property type="entry name" value="GspD/PilQ"/>
</dbReference>
<dbReference type="Pfam" id="PF03958">
    <property type="entry name" value="Secretin_N"/>
    <property type="match status" value="2"/>
</dbReference>
<evidence type="ECO:0008006" key="11">
    <source>
        <dbReference type="Google" id="ProtNLM"/>
    </source>
</evidence>
<evidence type="ECO:0000259" key="7">
    <source>
        <dbReference type="Pfam" id="PF00263"/>
    </source>
</evidence>
<dbReference type="Gene3D" id="3.30.1370.120">
    <property type="match status" value="2"/>
</dbReference>
<dbReference type="GO" id="GO:0009279">
    <property type="term" value="C:cell outer membrane"/>
    <property type="evidence" value="ECO:0007669"/>
    <property type="project" value="UniProtKB-SubCell"/>
</dbReference>
<keyword evidence="10" id="KW-1185">Reference proteome</keyword>